<keyword evidence="7" id="KW-1185">Reference proteome</keyword>
<evidence type="ECO:0000259" key="4">
    <source>
        <dbReference type="Pfam" id="PF00082"/>
    </source>
</evidence>
<dbReference type="PANTHER" id="PTHR10795">
    <property type="entry name" value="PROPROTEIN CONVERTASE SUBTILISIN/KEXIN"/>
    <property type="match status" value="1"/>
</dbReference>
<name>A0AAN7Q5V5_9MYRT</name>
<dbReference type="Pfam" id="PF00082">
    <property type="entry name" value="Peptidase_S8"/>
    <property type="match status" value="1"/>
</dbReference>
<comment type="caution">
    <text evidence="6">The sequence shown here is derived from an EMBL/GenBank/DDBJ whole genome shotgun (WGS) entry which is preliminary data.</text>
</comment>
<organism evidence="6 7">
    <name type="scientific">Trapa incisa</name>
    <dbReference type="NCBI Taxonomy" id="236973"/>
    <lineage>
        <taxon>Eukaryota</taxon>
        <taxon>Viridiplantae</taxon>
        <taxon>Streptophyta</taxon>
        <taxon>Embryophyta</taxon>
        <taxon>Tracheophyta</taxon>
        <taxon>Spermatophyta</taxon>
        <taxon>Magnoliopsida</taxon>
        <taxon>eudicotyledons</taxon>
        <taxon>Gunneridae</taxon>
        <taxon>Pentapetalae</taxon>
        <taxon>rosids</taxon>
        <taxon>malvids</taxon>
        <taxon>Myrtales</taxon>
        <taxon>Lythraceae</taxon>
        <taxon>Trapa</taxon>
    </lineage>
</organism>
<dbReference type="InterPro" id="IPR010259">
    <property type="entry name" value="S8pro/Inhibitor_I9"/>
</dbReference>
<dbReference type="AlphaFoldDB" id="A0AAN7Q5V5"/>
<comment type="caution">
    <text evidence="3">Lacks conserved residue(s) required for the propagation of feature annotation.</text>
</comment>
<proteinExistence type="inferred from homology"/>
<evidence type="ECO:0000313" key="7">
    <source>
        <dbReference type="Proteomes" id="UP001345219"/>
    </source>
</evidence>
<dbReference type="EMBL" id="JAXIOK010000011">
    <property type="protein sequence ID" value="KAK4759574.1"/>
    <property type="molecule type" value="Genomic_DNA"/>
</dbReference>
<dbReference type="InterPro" id="IPR036852">
    <property type="entry name" value="Peptidase_S8/S53_dom_sf"/>
</dbReference>
<gene>
    <name evidence="6" type="ORF">SAY87_022705</name>
</gene>
<sequence length="406" mass="43188">MQKIDIMPWNRASLAFTFGMLVAATVVLGSTNDPARKAYIIYMGDVPEASTNVEDDHNNLLLDAIGDAHTARSSIIHSYQKSFNGFAAKLLPHEVQILSEDKRVVSVFPNKRRSLHTTRSWDFLGLTLPLQNKNLQMQNNMIIGLLDTGIYMGAPSFSDQGYGPAPAKWKGKCRAAFNFTGCNNKVIGAKFFNLDDMDDGEEMSPIDEDGHGTHTSSTAAGVPVSNASFYGIANGTARGGVPSARIAMYKVCWGIGCSDMDILAGFDEAIADGVDMISISIGGPSKSYFDDPIAIGSFHAMRAGILTACSAGNEGPNLFTVQNVAPWILTVGASSIDRQFKVAVSLGNGARSSGVSINTFSSGNRMLPLTSGTLAANSSNTRYGNARSAKEKPYGCQASSKGTGCY</sequence>
<evidence type="ECO:0000313" key="6">
    <source>
        <dbReference type="EMBL" id="KAK4759574.1"/>
    </source>
</evidence>
<dbReference type="Proteomes" id="UP001345219">
    <property type="component" value="Chromosome 17"/>
</dbReference>
<dbReference type="InterPro" id="IPR034197">
    <property type="entry name" value="Peptidases_S8_3"/>
</dbReference>
<feature type="domain" description="Peptidase S8/S53" evidence="4">
    <location>
        <begin position="139"/>
        <end position="365"/>
    </location>
</feature>
<dbReference type="CDD" id="cd04852">
    <property type="entry name" value="Peptidases_S8_3"/>
    <property type="match status" value="1"/>
</dbReference>
<dbReference type="InterPro" id="IPR000209">
    <property type="entry name" value="Peptidase_S8/S53_dom"/>
</dbReference>
<dbReference type="PROSITE" id="PS51892">
    <property type="entry name" value="SUBTILASE"/>
    <property type="match status" value="1"/>
</dbReference>
<dbReference type="InterPro" id="IPR037045">
    <property type="entry name" value="S8pro/Inhibitor_I9_sf"/>
</dbReference>
<dbReference type="Gene3D" id="3.30.70.80">
    <property type="entry name" value="Peptidase S8 propeptide/proteinase inhibitor I9"/>
    <property type="match status" value="1"/>
</dbReference>
<evidence type="ECO:0000259" key="5">
    <source>
        <dbReference type="Pfam" id="PF05922"/>
    </source>
</evidence>
<feature type="domain" description="Inhibitor I9" evidence="5">
    <location>
        <begin position="39"/>
        <end position="116"/>
    </location>
</feature>
<evidence type="ECO:0000256" key="2">
    <source>
        <dbReference type="ARBA" id="ARBA00022729"/>
    </source>
</evidence>
<dbReference type="GO" id="GO:0006508">
    <property type="term" value="P:proteolysis"/>
    <property type="evidence" value="ECO:0007669"/>
    <property type="project" value="InterPro"/>
</dbReference>
<dbReference type="InterPro" id="IPR045051">
    <property type="entry name" value="SBT"/>
</dbReference>
<dbReference type="Gene3D" id="3.50.30.30">
    <property type="match status" value="1"/>
</dbReference>
<evidence type="ECO:0000256" key="1">
    <source>
        <dbReference type="ARBA" id="ARBA00011073"/>
    </source>
</evidence>
<comment type="similarity">
    <text evidence="1 3">Belongs to the peptidase S8 family.</text>
</comment>
<dbReference type="SUPFAM" id="SSF52743">
    <property type="entry name" value="Subtilisin-like"/>
    <property type="match status" value="1"/>
</dbReference>
<protein>
    <recommendedName>
        <fullName evidence="8">Cucumisin</fullName>
    </recommendedName>
</protein>
<evidence type="ECO:0000256" key="3">
    <source>
        <dbReference type="PROSITE-ProRule" id="PRU01240"/>
    </source>
</evidence>
<dbReference type="Pfam" id="PF05922">
    <property type="entry name" value="Inhibitor_I9"/>
    <property type="match status" value="1"/>
</dbReference>
<keyword evidence="2" id="KW-0732">Signal</keyword>
<dbReference type="Gene3D" id="3.40.50.200">
    <property type="entry name" value="Peptidase S8/S53 domain"/>
    <property type="match status" value="1"/>
</dbReference>
<accession>A0AAN7Q5V5</accession>
<dbReference type="GO" id="GO:0004252">
    <property type="term" value="F:serine-type endopeptidase activity"/>
    <property type="evidence" value="ECO:0007669"/>
    <property type="project" value="InterPro"/>
</dbReference>
<reference evidence="6 7" key="1">
    <citation type="journal article" date="2023" name="Hortic Res">
        <title>Pangenome of water caltrop reveals structural variations and asymmetric subgenome divergence after allopolyploidization.</title>
        <authorList>
            <person name="Zhang X."/>
            <person name="Chen Y."/>
            <person name="Wang L."/>
            <person name="Yuan Y."/>
            <person name="Fang M."/>
            <person name="Shi L."/>
            <person name="Lu R."/>
            <person name="Comes H.P."/>
            <person name="Ma Y."/>
            <person name="Chen Y."/>
            <person name="Huang G."/>
            <person name="Zhou Y."/>
            <person name="Zheng Z."/>
            <person name="Qiu Y."/>
        </authorList>
    </citation>
    <scope>NUCLEOTIDE SEQUENCE [LARGE SCALE GENOMIC DNA]</scope>
    <source>
        <tissue evidence="6">Roots</tissue>
    </source>
</reference>
<evidence type="ECO:0008006" key="8">
    <source>
        <dbReference type="Google" id="ProtNLM"/>
    </source>
</evidence>